<keyword evidence="1" id="KW-0472">Membrane</keyword>
<gene>
    <name evidence="2" type="ORF">K443DRAFT_686317</name>
</gene>
<organism evidence="2 3">
    <name type="scientific">Laccaria amethystina LaAM-08-1</name>
    <dbReference type="NCBI Taxonomy" id="1095629"/>
    <lineage>
        <taxon>Eukaryota</taxon>
        <taxon>Fungi</taxon>
        <taxon>Dikarya</taxon>
        <taxon>Basidiomycota</taxon>
        <taxon>Agaricomycotina</taxon>
        <taxon>Agaricomycetes</taxon>
        <taxon>Agaricomycetidae</taxon>
        <taxon>Agaricales</taxon>
        <taxon>Agaricineae</taxon>
        <taxon>Hydnangiaceae</taxon>
        <taxon>Laccaria</taxon>
    </lineage>
</organism>
<proteinExistence type="predicted"/>
<evidence type="ECO:0000313" key="3">
    <source>
        <dbReference type="Proteomes" id="UP000054477"/>
    </source>
</evidence>
<evidence type="ECO:0000313" key="2">
    <source>
        <dbReference type="EMBL" id="KIJ91017.1"/>
    </source>
</evidence>
<feature type="transmembrane region" description="Helical" evidence="1">
    <location>
        <begin position="74"/>
        <end position="96"/>
    </location>
</feature>
<sequence>MAIYDHTFFEPPPKDIPVDVILSVAQLSHKYEIKYLRHRSILHIERNYSMDMDTFISRGTRGVRDPWFIKFETLLNIIVTATYINALWVLPAAYYLCSDATASHIFRDTSSWNSSQHVTVLRNILAGTINLEIMDVAFEELIGTYPCSGCRHREQCALTTLAAVRQVWSSITRRKPAGRKPHTLTYWRNRKWWEAYCKGLCAPCSLACMSAYESTRGDHWDKIPSAFNLPSWKELQSLRETNFSDS</sequence>
<protein>
    <submittedName>
        <fullName evidence="2">Uncharacterized protein</fullName>
    </submittedName>
</protein>
<dbReference type="AlphaFoldDB" id="A0A0C9X3C4"/>
<keyword evidence="1" id="KW-0812">Transmembrane</keyword>
<keyword evidence="1" id="KW-1133">Transmembrane helix</keyword>
<dbReference type="Proteomes" id="UP000054477">
    <property type="component" value="Unassembled WGS sequence"/>
</dbReference>
<keyword evidence="3" id="KW-1185">Reference proteome</keyword>
<dbReference type="EMBL" id="KN839068">
    <property type="protein sequence ID" value="KIJ91017.1"/>
    <property type="molecule type" value="Genomic_DNA"/>
</dbReference>
<reference evidence="3" key="2">
    <citation type="submission" date="2015-01" db="EMBL/GenBank/DDBJ databases">
        <title>Evolutionary Origins and Diversification of the Mycorrhizal Mutualists.</title>
        <authorList>
            <consortium name="DOE Joint Genome Institute"/>
            <consortium name="Mycorrhizal Genomics Consortium"/>
            <person name="Kohler A."/>
            <person name="Kuo A."/>
            <person name="Nagy L.G."/>
            <person name="Floudas D."/>
            <person name="Copeland A."/>
            <person name="Barry K.W."/>
            <person name="Cichocki N."/>
            <person name="Veneault-Fourrey C."/>
            <person name="LaButti K."/>
            <person name="Lindquist E.A."/>
            <person name="Lipzen A."/>
            <person name="Lundell T."/>
            <person name="Morin E."/>
            <person name="Murat C."/>
            <person name="Riley R."/>
            <person name="Ohm R."/>
            <person name="Sun H."/>
            <person name="Tunlid A."/>
            <person name="Henrissat B."/>
            <person name="Grigoriev I.V."/>
            <person name="Hibbett D.S."/>
            <person name="Martin F."/>
        </authorList>
    </citation>
    <scope>NUCLEOTIDE SEQUENCE [LARGE SCALE GENOMIC DNA]</scope>
    <source>
        <strain evidence="3">LaAM-08-1</strain>
    </source>
</reference>
<name>A0A0C9X3C4_9AGAR</name>
<evidence type="ECO:0000256" key="1">
    <source>
        <dbReference type="SAM" id="Phobius"/>
    </source>
</evidence>
<reference evidence="2 3" key="1">
    <citation type="submission" date="2014-04" db="EMBL/GenBank/DDBJ databases">
        <authorList>
            <consortium name="DOE Joint Genome Institute"/>
            <person name="Kuo A."/>
            <person name="Kohler A."/>
            <person name="Nagy L.G."/>
            <person name="Floudas D."/>
            <person name="Copeland A."/>
            <person name="Barry K.W."/>
            <person name="Cichocki N."/>
            <person name="Veneault-Fourrey C."/>
            <person name="LaButti K."/>
            <person name="Lindquist E.A."/>
            <person name="Lipzen A."/>
            <person name="Lundell T."/>
            <person name="Morin E."/>
            <person name="Murat C."/>
            <person name="Sun H."/>
            <person name="Tunlid A."/>
            <person name="Henrissat B."/>
            <person name="Grigoriev I.V."/>
            <person name="Hibbett D.S."/>
            <person name="Martin F."/>
            <person name="Nordberg H.P."/>
            <person name="Cantor M.N."/>
            <person name="Hua S.X."/>
        </authorList>
    </citation>
    <scope>NUCLEOTIDE SEQUENCE [LARGE SCALE GENOMIC DNA]</scope>
    <source>
        <strain evidence="2 3">LaAM-08-1</strain>
    </source>
</reference>
<accession>A0A0C9X3C4</accession>
<dbReference type="HOGENOM" id="CLU_1124709_0_0_1"/>
<dbReference type="OrthoDB" id="3036049at2759"/>